<proteinExistence type="predicted"/>
<dbReference type="EMBL" id="CP000142">
    <property type="protein sequence ID" value="ABI81867.1"/>
    <property type="molecule type" value="Genomic_DNA"/>
</dbReference>
<accession>Q0C6S0</accession>
<protein>
    <submittedName>
        <fullName evidence="1">Uncharacterized protein</fullName>
    </submittedName>
</protein>
<dbReference type="AlphaFoldDB" id="Q0C6S0"/>
<reference evidence="2" key="1">
    <citation type="submission" date="2005-10" db="EMBL/GenBank/DDBJ databases">
        <title>Complete sequence of Pelobacter carbinolicus DSM 2380.</title>
        <authorList>
            <person name="Copeland A."/>
            <person name="Lucas S."/>
            <person name="Lapidus A."/>
            <person name="Barry K."/>
            <person name="Detter J.C."/>
            <person name="Glavina T."/>
            <person name="Hammon N."/>
            <person name="Israni S."/>
            <person name="Pitluck S."/>
            <person name="Chertkov O."/>
            <person name="Schmutz J."/>
            <person name="Larimer F."/>
            <person name="Land M."/>
            <person name="Kyrpides N."/>
            <person name="Ivanova N."/>
            <person name="Richardson P."/>
        </authorList>
    </citation>
    <scope>NUCLEOTIDE SEQUENCE [LARGE SCALE GENOMIC DNA]</scope>
    <source>
        <strain evidence="2">DSM 2380 / NBRC 103641 / GraBd1</strain>
    </source>
</reference>
<organism evidence="1 2">
    <name type="scientific">Syntrophotalea carbinolica (strain DSM 2380 / NBRC 103641 / GraBd1)</name>
    <name type="common">Pelobacter carbinolicus</name>
    <dbReference type="NCBI Taxonomy" id="338963"/>
    <lineage>
        <taxon>Bacteria</taxon>
        <taxon>Pseudomonadati</taxon>
        <taxon>Thermodesulfobacteriota</taxon>
        <taxon>Desulfuromonadia</taxon>
        <taxon>Desulfuromonadales</taxon>
        <taxon>Syntrophotaleaceae</taxon>
        <taxon>Syntrophotalea</taxon>
    </lineage>
</organism>
<dbReference type="HOGENOM" id="CLU_2956493_0_0_7"/>
<gene>
    <name evidence="1" type="ordered locus">Pcar_3247</name>
</gene>
<dbReference type="Proteomes" id="UP000002534">
    <property type="component" value="Chromosome"/>
</dbReference>
<evidence type="ECO:0000313" key="1">
    <source>
        <dbReference type="EMBL" id="ABI81867.1"/>
    </source>
</evidence>
<keyword evidence="2" id="KW-1185">Reference proteome</keyword>
<evidence type="ECO:0000313" key="2">
    <source>
        <dbReference type="Proteomes" id="UP000002534"/>
    </source>
</evidence>
<reference evidence="1 2" key="2">
    <citation type="journal article" date="2012" name="BMC Genomics">
        <title>The genome of Pelobacter carbinolicus reveals surprising metabolic capabilities and physiological features.</title>
        <authorList>
            <person name="Aklujkar M."/>
            <person name="Haveman S.A."/>
            <person name="Didonato R.Jr."/>
            <person name="Chertkov O."/>
            <person name="Han C.S."/>
            <person name="Land M.L."/>
            <person name="Brown P."/>
            <person name="Lovley D.R."/>
        </authorList>
    </citation>
    <scope>NUCLEOTIDE SEQUENCE [LARGE SCALE GENOMIC DNA]</scope>
    <source>
        <strain evidence="2">DSM 2380 / NBRC 103641 / GraBd1</strain>
    </source>
</reference>
<sequence length="59" mass="6899">MKTRRNQQNPPISGIFSGLARLCLYGVLRFKVGDRRLWREPLLLGTIMSLRVLKCQRKN</sequence>
<dbReference type="KEGG" id="pca:Pcar_3247"/>
<name>Q0C6S0_SYNC1</name>